<dbReference type="AlphaFoldDB" id="K6ZHB9"/>
<dbReference type="EMBL" id="BAEQ01000050">
    <property type="protein sequence ID" value="GAC29767.1"/>
    <property type="molecule type" value="Genomic_DNA"/>
</dbReference>
<dbReference type="Proteomes" id="UP000006251">
    <property type="component" value="Unassembled WGS sequence"/>
</dbReference>
<protein>
    <recommendedName>
        <fullName evidence="3">SGNH hydrolase-type esterase domain-containing protein</fullName>
    </recommendedName>
</protein>
<evidence type="ECO:0000313" key="1">
    <source>
        <dbReference type="EMBL" id="GAC29767.1"/>
    </source>
</evidence>
<dbReference type="Gene3D" id="3.40.50.1110">
    <property type="entry name" value="SGNH hydrolase"/>
    <property type="match status" value="1"/>
</dbReference>
<keyword evidence="2" id="KW-1185">Reference proteome</keyword>
<evidence type="ECO:0000313" key="2">
    <source>
        <dbReference type="Proteomes" id="UP000006251"/>
    </source>
</evidence>
<name>K6ZHB9_9ALTE</name>
<dbReference type="SUPFAM" id="SSF52266">
    <property type="entry name" value="SGNH hydrolase"/>
    <property type="match status" value="1"/>
</dbReference>
<dbReference type="RefSeq" id="WP_006013113.1">
    <property type="nucleotide sequence ID" value="NZ_BAEQ01000050.1"/>
</dbReference>
<proteinExistence type="predicted"/>
<reference evidence="2" key="1">
    <citation type="journal article" date="2014" name="Environ. Microbiol.">
        <title>Comparative genomics of the marine bacterial genus Glaciecola reveals the high degree of genomic diversity and genomic characteristic for cold adaptation.</title>
        <authorList>
            <person name="Qin Q.L."/>
            <person name="Xie B.B."/>
            <person name="Yu Y."/>
            <person name="Shu Y.L."/>
            <person name="Rong J.C."/>
            <person name="Zhang Y.J."/>
            <person name="Zhao D.L."/>
            <person name="Chen X.L."/>
            <person name="Zhang X.Y."/>
            <person name="Chen B."/>
            <person name="Zhou B.C."/>
            <person name="Zhang Y.Z."/>
        </authorList>
    </citation>
    <scope>NUCLEOTIDE SEQUENCE [LARGE SCALE GENOMIC DNA]</scope>
    <source>
        <strain evidence="2">ACAM 615</strain>
    </source>
</reference>
<dbReference type="GO" id="GO:0016788">
    <property type="term" value="F:hydrolase activity, acting on ester bonds"/>
    <property type="evidence" value="ECO:0007669"/>
    <property type="project" value="UniProtKB-ARBA"/>
</dbReference>
<dbReference type="OrthoDB" id="8449487at2"/>
<accession>K6ZHB9</accession>
<gene>
    <name evidence="1" type="ORF">GPAL_2916</name>
</gene>
<evidence type="ECO:0008006" key="3">
    <source>
        <dbReference type="Google" id="ProtNLM"/>
    </source>
</evidence>
<dbReference type="InterPro" id="IPR036514">
    <property type="entry name" value="SGNH_hydro_sf"/>
</dbReference>
<dbReference type="STRING" id="1121922.GCA_000428905_00397"/>
<comment type="caution">
    <text evidence="1">The sequence shown here is derived from an EMBL/GenBank/DDBJ whole genome shotgun (WGS) entry which is preliminary data.</text>
</comment>
<organism evidence="1 2">
    <name type="scientific">Brumicola pallidula DSM 14239 = ACAM 615</name>
    <dbReference type="NCBI Taxonomy" id="1121922"/>
    <lineage>
        <taxon>Bacteria</taxon>
        <taxon>Pseudomonadati</taxon>
        <taxon>Pseudomonadota</taxon>
        <taxon>Gammaproteobacteria</taxon>
        <taxon>Alteromonadales</taxon>
        <taxon>Alteromonadaceae</taxon>
        <taxon>Brumicola</taxon>
    </lineage>
</organism>
<sequence length="233" mass="26745">MKLSVFDKIKLKFSKKSRVLVLGDSHTAVFQCPEFNLFFKQHYTTYVENVGGATISGLTNPNSKTNAKDLFERAFKEIKPHTLITQLGEVDTGFVIWYRADKYDTTVEEMLETCVLNYQEFLRNHKGSDNTIVVSAPIPTIKDDQSWGEIANLRKEIKATLRERTELTLRFNCRMKKVSEAQGCHFLDLDNDSIGKDGLISEQLLNDNPNDHHYNQSIYLNLLIKHLSKILKS</sequence>